<organism evidence="1 2">
    <name type="scientific">Hafnia phage vB_HpaM_Zyzzx</name>
    <dbReference type="NCBI Taxonomy" id="2836109"/>
    <lineage>
        <taxon>Viruses</taxon>
        <taxon>Duplodnaviria</taxon>
        <taxon>Heunggongvirae</taxon>
        <taxon>Uroviricota</taxon>
        <taxon>Caudoviricetes</taxon>
        <taxon>Andersonviridae</taxon>
        <taxon>Andersonviridae incertae sedis</taxon>
        <taxon>Daniellevirus</taxon>
        <taxon>Daniellevirus Zyzzx</taxon>
    </lineage>
</organism>
<gene>
    <name evidence="1" type="ORF">ZYZZX_126</name>
</gene>
<protein>
    <submittedName>
        <fullName evidence="1">Baseplate component</fullName>
    </submittedName>
</protein>
<keyword evidence="2" id="KW-1185">Reference proteome</keyword>
<reference evidence="1 2" key="1">
    <citation type="submission" date="2021-03" db="EMBL/GenBank/DDBJ databases">
        <authorList>
            <person name="Thompson D.W."/>
            <person name="Brown H.M.F."/>
            <person name="Thompson S.D."/>
            <person name="Grose J.H."/>
        </authorList>
    </citation>
    <scope>NUCLEOTIDE SEQUENCE [LARGE SCALE GENOMIC DNA]</scope>
</reference>
<evidence type="ECO:0000313" key="1">
    <source>
        <dbReference type="EMBL" id="QYA57341.1"/>
    </source>
</evidence>
<name>A0AAE7WAI9_9CAUD</name>
<proteinExistence type="predicted"/>
<accession>A0AAE7WAI9</accession>
<sequence length="495" mass="54827">MAGMTATGLVTDRYQQIFDRIKDQLFTELSPNLDLSENSDMGIFLATVARSLADVHEVISEVYDAQIIDKAEGYALDELTALNAIYRYVDQPTTGYAEFTGDVGASVPSTTRLRTTSGFIFYPSDSFVIRPSRCIETQVRVNNIKADEDYVIIIDNISYTYRPDSVVTAEKIITELAKAINGGIVAKAQVLHDDDKDKTPYLRIYKDEGDKVERTKYMIITATSYMTFGKTTCYYPVVSEDKGAIIGLAGTLIEIDTQVTGLDSVYNRYDLTTGRDKETDTELRERYLSSLIVTGVSTLDAIVSNVERVSGVSDVIGTENDTEVPVDGIPAKSFKITVVGGDVNEIAQAIWESKPAGIRAFGTTSGEAIDSRGGTHTLFFARPIPRYAFVKLSYTIYDEEALSVEKKDLQDVIKLAINEYGRTLKVGGDIIPNRIYGYVYKAVQGIVVNEIKVATSPNQQTKPDEGEYTTERISIAADQYTVWESNQYDLTEEPQ</sequence>
<dbReference type="EMBL" id="MW749004">
    <property type="protein sequence ID" value="QYA57341.1"/>
    <property type="molecule type" value="Genomic_DNA"/>
</dbReference>
<dbReference type="Proteomes" id="UP000827415">
    <property type="component" value="Segment"/>
</dbReference>
<evidence type="ECO:0000313" key="2">
    <source>
        <dbReference type="Proteomes" id="UP000827415"/>
    </source>
</evidence>